<evidence type="ECO:0000256" key="7">
    <source>
        <dbReference type="PIRSR" id="PIRSR005461-1"/>
    </source>
</evidence>
<feature type="domain" description="Ribosomal RNA methyltransferase FtsJ" evidence="8">
    <location>
        <begin position="52"/>
        <end position="273"/>
    </location>
</feature>
<dbReference type="Proteomes" id="UP000326950">
    <property type="component" value="Unassembled WGS sequence"/>
</dbReference>
<feature type="active site" description="Proton acceptor" evidence="7">
    <location>
        <position position="231"/>
    </location>
</feature>
<reference evidence="9 10" key="1">
    <citation type="submission" date="2019-04" db="EMBL/GenBank/DDBJ databases">
        <title>Friends and foes A comparative genomics study of 23 Aspergillus species from section Flavi.</title>
        <authorList>
            <consortium name="DOE Joint Genome Institute"/>
            <person name="Kjaerbolling I."/>
            <person name="Vesth T."/>
            <person name="Frisvad J.C."/>
            <person name="Nybo J.L."/>
            <person name="Theobald S."/>
            <person name="Kildgaard S."/>
            <person name="Isbrandt T."/>
            <person name="Kuo A."/>
            <person name="Sato A."/>
            <person name="Lyhne E.K."/>
            <person name="Kogle M.E."/>
            <person name="Wiebenga A."/>
            <person name="Kun R.S."/>
            <person name="Lubbers R.J."/>
            <person name="Makela M.R."/>
            <person name="Barry K."/>
            <person name="Chovatia M."/>
            <person name="Clum A."/>
            <person name="Daum C."/>
            <person name="Haridas S."/>
            <person name="He G."/>
            <person name="LaButti K."/>
            <person name="Lipzen A."/>
            <person name="Mondo S."/>
            <person name="Riley R."/>
            <person name="Salamov A."/>
            <person name="Simmons B.A."/>
            <person name="Magnuson J.K."/>
            <person name="Henrissat B."/>
            <person name="Mortensen U.H."/>
            <person name="Larsen T.O."/>
            <person name="Devries R.P."/>
            <person name="Grigoriev I.V."/>
            <person name="Machida M."/>
            <person name="Baker S.E."/>
            <person name="Andersen M.R."/>
        </authorList>
    </citation>
    <scope>NUCLEOTIDE SEQUENCE [LARGE SCALE GENOMIC DNA]</scope>
    <source>
        <strain evidence="9 10">CBS 117626</strain>
    </source>
</reference>
<dbReference type="InterPro" id="IPR015507">
    <property type="entry name" value="rRNA-MeTfrase_E"/>
</dbReference>
<dbReference type="InterPro" id="IPR002877">
    <property type="entry name" value="RNA_MeTrfase_FtsJ_dom"/>
</dbReference>
<comment type="similarity">
    <text evidence="1">Belongs to the class I-like SAM-binding methyltransferase superfamily. RNA methyltransferase RlmE family.</text>
</comment>
<evidence type="ECO:0000256" key="1">
    <source>
        <dbReference type="ARBA" id="ARBA00009258"/>
    </source>
</evidence>
<keyword evidence="3 9" id="KW-0489">Methyltransferase</keyword>
<dbReference type="InterPro" id="IPR029063">
    <property type="entry name" value="SAM-dependent_MTases_sf"/>
</dbReference>
<evidence type="ECO:0000256" key="6">
    <source>
        <dbReference type="ARBA" id="ARBA00041184"/>
    </source>
</evidence>
<gene>
    <name evidence="9" type="ORF">BDV40DRAFT_77569</name>
</gene>
<keyword evidence="10" id="KW-1185">Reference proteome</keyword>
<name>A0A5N6UCZ5_ASPTM</name>
<keyword evidence="5 7" id="KW-0949">S-adenosyl-L-methionine</keyword>
<dbReference type="InterPro" id="IPR050082">
    <property type="entry name" value="RNA_methyltr_RlmE"/>
</dbReference>
<dbReference type="PANTHER" id="PTHR10920:SF18">
    <property type="entry name" value="RRNA METHYLTRANSFERASE 2, MITOCHONDRIAL"/>
    <property type="match status" value="1"/>
</dbReference>
<evidence type="ECO:0000256" key="5">
    <source>
        <dbReference type="ARBA" id="ARBA00022691"/>
    </source>
</evidence>
<sequence>MGLWLLLKVPSRSQRALAFSPFTLKRLSSSKRWQARQLKDHFTREATVQGLKSRAAFKLIQIDAKYHIFHNGQTVVDLGYAPGSWSQVAVSRTGPNGRVLGVDIIPAQPPKGVSTIQGNFLDPSIQAYVQNFLHDPTRGQQHCPGIIPHVGLTHETSGLDVDTKNPIDNCEEMEGPCLLADKRTVDVVLSDMMMNTSGMSFRDHAGSMDLCRAALQFSFEVLKAGGHFVCKFYQGAEDKDLEKQLKRLFQKVHRLKPESSRNESKEAYFIGLARKQGATRHEVLTSP</sequence>
<dbReference type="SUPFAM" id="SSF53335">
    <property type="entry name" value="S-adenosyl-L-methionine-dependent methyltransferases"/>
    <property type="match status" value="1"/>
</dbReference>
<organism evidence="9 10">
    <name type="scientific">Aspergillus tamarii</name>
    <dbReference type="NCBI Taxonomy" id="41984"/>
    <lineage>
        <taxon>Eukaryota</taxon>
        <taxon>Fungi</taxon>
        <taxon>Dikarya</taxon>
        <taxon>Ascomycota</taxon>
        <taxon>Pezizomycotina</taxon>
        <taxon>Eurotiomycetes</taxon>
        <taxon>Eurotiomycetidae</taxon>
        <taxon>Eurotiales</taxon>
        <taxon>Aspergillaceae</taxon>
        <taxon>Aspergillus</taxon>
        <taxon>Aspergillus subgen. Circumdati</taxon>
    </lineage>
</organism>
<dbReference type="GO" id="GO:0005739">
    <property type="term" value="C:mitochondrion"/>
    <property type="evidence" value="ECO:0007669"/>
    <property type="project" value="TreeGrafter"/>
</dbReference>
<evidence type="ECO:0000313" key="9">
    <source>
        <dbReference type="EMBL" id="KAE8156455.1"/>
    </source>
</evidence>
<evidence type="ECO:0000256" key="3">
    <source>
        <dbReference type="ARBA" id="ARBA00022603"/>
    </source>
</evidence>
<dbReference type="HAMAP" id="MF_01547">
    <property type="entry name" value="RNA_methyltr_E"/>
    <property type="match status" value="1"/>
</dbReference>
<evidence type="ECO:0000313" key="10">
    <source>
        <dbReference type="Proteomes" id="UP000326950"/>
    </source>
</evidence>
<dbReference type="PANTHER" id="PTHR10920">
    <property type="entry name" value="RIBOSOMAL RNA METHYLTRANSFERASE"/>
    <property type="match status" value="1"/>
</dbReference>
<dbReference type="PIRSF" id="PIRSF005461">
    <property type="entry name" value="23S_rRNA_mtase"/>
    <property type="match status" value="1"/>
</dbReference>
<dbReference type="Gene3D" id="3.40.50.150">
    <property type="entry name" value="Vaccinia Virus protein VP39"/>
    <property type="match status" value="1"/>
</dbReference>
<dbReference type="OrthoDB" id="20105at2759"/>
<keyword evidence="2" id="KW-0698">rRNA processing</keyword>
<evidence type="ECO:0000256" key="4">
    <source>
        <dbReference type="ARBA" id="ARBA00022679"/>
    </source>
</evidence>
<accession>A0A5N6UCZ5</accession>
<keyword evidence="4 9" id="KW-0808">Transferase</keyword>
<evidence type="ECO:0000259" key="8">
    <source>
        <dbReference type="Pfam" id="PF01728"/>
    </source>
</evidence>
<dbReference type="Pfam" id="PF01728">
    <property type="entry name" value="FtsJ"/>
    <property type="match status" value="1"/>
</dbReference>
<protein>
    <recommendedName>
        <fullName evidence="6">rRNA methyltransferase 2, mitochondrial</fullName>
    </recommendedName>
</protein>
<dbReference type="EMBL" id="ML738761">
    <property type="protein sequence ID" value="KAE8156455.1"/>
    <property type="molecule type" value="Genomic_DNA"/>
</dbReference>
<dbReference type="AlphaFoldDB" id="A0A5N6UCZ5"/>
<proteinExistence type="inferred from homology"/>
<dbReference type="GO" id="GO:0008650">
    <property type="term" value="F:rRNA (uridine-2'-O-)-methyltransferase activity"/>
    <property type="evidence" value="ECO:0007669"/>
    <property type="project" value="TreeGrafter"/>
</dbReference>
<evidence type="ECO:0000256" key="2">
    <source>
        <dbReference type="ARBA" id="ARBA00022552"/>
    </source>
</evidence>